<keyword evidence="2" id="KW-1185">Reference proteome</keyword>
<sequence length="81" mass="9260">MAEIKNIDDVLEGLKAYNEKKMQELFALAREKRARQKFERAEKAANGELEKVEAVVEESAEPKANETLERWKALLGELGKK</sequence>
<dbReference type="AlphaFoldDB" id="A0A1X7LSR5"/>
<gene>
    <name evidence="1" type="ORF">SAMN06295960_4155</name>
</gene>
<reference evidence="1 2" key="1">
    <citation type="submission" date="2017-04" db="EMBL/GenBank/DDBJ databases">
        <authorList>
            <person name="Afonso C.L."/>
            <person name="Miller P.J."/>
            <person name="Scott M.A."/>
            <person name="Spackman E."/>
            <person name="Goraichik I."/>
            <person name="Dimitrov K.M."/>
            <person name="Suarez D.L."/>
            <person name="Swayne D.E."/>
        </authorList>
    </citation>
    <scope>NUCLEOTIDE SEQUENCE [LARGE SCALE GENOMIC DNA]</scope>
    <source>
        <strain evidence="1 2">11</strain>
    </source>
</reference>
<evidence type="ECO:0000313" key="1">
    <source>
        <dbReference type="EMBL" id="SMG56537.1"/>
    </source>
</evidence>
<dbReference type="Proteomes" id="UP000193834">
    <property type="component" value="Unassembled WGS sequence"/>
</dbReference>
<dbReference type="EMBL" id="FXAZ01000007">
    <property type="protein sequence ID" value="SMG56537.1"/>
    <property type="molecule type" value="Genomic_DNA"/>
</dbReference>
<protein>
    <submittedName>
        <fullName evidence="1">Uncharacterized protein</fullName>
    </submittedName>
</protein>
<organism evidence="1 2">
    <name type="scientific">Paenibacillus aquistagni</name>
    <dbReference type="NCBI Taxonomy" id="1852522"/>
    <lineage>
        <taxon>Bacteria</taxon>
        <taxon>Bacillati</taxon>
        <taxon>Bacillota</taxon>
        <taxon>Bacilli</taxon>
        <taxon>Bacillales</taxon>
        <taxon>Paenibacillaceae</taxon>
        <taxon>Paenibacillus</taxon>
    </lineage>
</organism>
<proteinExistence type="predicted"/>
<dbReference type="STRING" id="1852522.SAMN06295960_4155"/>
<dbReference type="RefSeq" id="WP_085497588.1">
    <property type="nucleotide sequence ID" value="NZ_FXAZ01000007.1"/>
</dbReference>
<accession>A0A1X7LSR5</accession>
<name>A0A1X7LSR5_9BACL</name>
<evidence type="ECO:0000313" key="2">
    <source>
        <dbReference type="Proteomes" id="UP000193834"/>
    </source>
</evidence>